<evidence type="ECO:0000313" key="1">
    <source>
        <dbReference type="EMBL" id="QQV92182.1"/>
    </source>
</evidence>
<evidence type="ECO:0000313" key="2">
    <source>
        <dbReference type="Proteomes" id="UP000596381"/>
    </source>
</evidence>
<accession>A0A7U0GBL5</accession>
<sequence>MPTVTPKELINTFVTFYRVFFDRIDDKDAVQRINQGDCGTAALAIGAVANTLGHSVAYWDNDNHAFLSIDGVILDTAHPDGTTIEDLNTLHSSDRANEVSDTDIFDAYLYIDAAGCSLLKMYMEYYSVEVPDAVLEVTANIDDYDDPEWVAAHVDRLNTYLENLK</sequence>
<dbReference type="EMBL" id="MW394391">
    <property type="protein sequence ID" value="QQV92182.1"/>
    <property type="molecule type" value="Genomic_DNA"/>
</dbReference>
<name>A0A7U0GBL5_9CAUD</name>
<dbReference type="Proteomes" id="UP000596381">
    <property type="component" value="Segment"/>
</dbReference>
<reference evidence="1 2" key="1">
    <citation type="submission" date="2020-12" db="EMBL/GenBank/DDBJ databases">
        <title>Genomic characterization of four novel bacteriophages infecting Klebsiella pneumoniae.</title>
        <authorList>
            <person name="Estrada Bonilla B."/>
            <person name="Costa A.R."/>
            <person name="van Rossum T."/>
            <person name="Hagedoorn S."/>
            <person name="Wallinga H."/>
            <person name="Xiao M."/>
            <person name="Song W."/>
            <person name="Haas P.-J."/>
            <person name="Nobrega F.L."/>
            <person name="Brouns S.J.J."/>
        </authorList>
    </citation>
    <scope>NUCLEOTIDE SEQUENCE [LARGE SCALE GENOMIC DNA]</scope>
</reference>
<gene>
    <name evidence="1" type="ORF">vBKpMFBKp24_151</name>
</gene>
<keyword evidence="2" id="KW-1185">Reference proteome</keyword>
<protein>
    <submittedName>
        <fullName evidence="1">Uncharacterized protein</fullName>
    </submittedName>
</protein>
<proteinExistence type="predicted"/>
<organism evidence="1 2">
    <name type="scientific">Klebsiella phage vB_KpM_FBKp24</name>
    <dbReference type="NCBI Taxonomy" id="2801834"/>
    <lineage>
        <taxon>Viruses</taxon>
        <taxon>Duplodnaviria</taxon>
        <taxon>Heunggongvirae</taxon>
        <taxon>Uroviricota</taxon>
        <taxon>Caudoviricetes</taxon>
        <taxon>Chimalliviridae</taxon>
        <taxon>Maaswegvirus</taxon>
        <taxon>Maaswegvirus Kp24</taxon>
    </lineage>
</organism>